<dbReference type="STRING" id="137246.A0A401TLP8"/>
<reference evidence="1 2" key="1">
    <citation type="journal article" date="2018" name="Nat. Ecol. Evol.">
        <title>Shark genomes provide insights into elasmobranch evolution and the origin of vertebrates.</title>
        <authorList>
            <person name="Hara Y"/>
            <person name="Yamaguchi K"/>
            <person name="Onimaru K"/>
            <person name="Kadota M"/>
            <person name="Koyanagi M"/>
            <person name="Keeley SD"/>
            <person name="Tatsumi K"/>
            <person name="Tanaka K"/>
            <person name="Motone F"/>
            <person name="Kageyama Y"/>
            <person name="Nozu R"/>
            <person name="Adachi N"/>
            <person name="Nishimura O"/>
            <person name="Nakagawa R"/>
            <person name="Tanegashima C"/>
            <person name="Kiyatake I"/>
            <person name="Matsumoto R"/>
            <person name="Murakumo K"/>
            <person name="Nishida K"/>
            <person name="Terakita A"/>
            <person name="Kuratani S"/>
            <person name="Sato K"/>
            <person name="Hyodo S Kuraku.S."/>
        </authorList>
    </citation>
    <scope>NUCLEOTIDE SEQUENCE [LARGE SCALE GENOMIC DNA]</scope>
</reference>
<protein>
    <submittedName>
        <fullName evidence="1">Uncharacterized protein</fullName>
    </submittedName>
</protein>
<dbReference type="InterPro" id="IPR051189">
    <property type="entry name" value="Splicing_assoc_domain"/>
</dbReference>
<keyword evidence="2" id="KW-1185">Reference proteome</keyword>
<dbReference type="Proteomes" id="UP000287033">
    <property type="component" value="Unassembled WGS sequence"/>
</dbReference>
<evidence type="ECO:0000313" key="1">
    <source>
        <dbReference type="EMBL" id="GCC43566.1"/>
    </source>
</evidence>
<evidence type="ECO:0000313" key="2">
    <source>
        <dbReference type="Proteomes" id="UP000287033"/>
    </source>
</evidence>
<sequence>DDEQSDWFYEGDCDQGFRIPKLLSRCEPQLQTPLEAEGQGGDQYGSPAFLLPTRPAQRGYHARLNRLPGIAARCIRKGRRGLTGK</sequence>
<name>A0A401TLP8_CHIPU</name>
<dbReference type="AlphaFoldDB" id="A0A401TLP8"/>
<dbReference type="PANTHER" id="PTHR14195">
    <property type="entry name" value="G PATCH DOMAIN CONTAINING PROTEIN 2"/>
    <property type="match status" value="1"/>
</dbReference>
<comment type="caution">
    <text evidence="1">The sequence shown here is derived from an EMBL/GenBank/DDBJ whole genome shotgun (WGS) entry which is preliminary data.</text>
</comment>
<organism evidence="1 2">
    <name type="scientific">Chiloscyllium punctatum</name>
    <name type="common">Brownbanded bambooshark</name>
    <name type="synonym">Hemiscyllium punctatum</name>
    <dbReference type="NCBI Taxonomy" id="137246"/>
    <lineage>
        <taxon>Eukaryota</taxon>
        <taxon>Metazoa</taxon>
        <taxon>Chordata</taxon>
        <taxon>Craniata</taxon>
        <taxon>Vertebrata</taxon>
        <taxon>Chondrichthyes</taxon>
        <taxon>Elasmobranchii</taxon>
        <taxon>Galeomorphii</taxon>
        <taxon>Galeoidea</taxon>
        <taxon>Orectolobiformes</taxon>
        <taxon>Hemiscylliidae</taxon>
        <taxon>Chiloscyllium</taxon>
    </lineage>
</organism>
<dbReference type="EMBL" id="BEZZ01100817">
    <property type="protein sequence ID" value="GCC43566.1"/>
    <property type="molecule type" value="Genomic_DNA"/>
</dbReference>
<gene>
    <name evidence="1" type="ORF">chiPu_0027323</name>
</gene>
<dbReference type="OrthoDB" id="6095487at2759"/>
<feature type="non-terminal residue" evidence="1">
    <location>
        <position position="85"/>
    </location>
</feature>
<feature type="non-terminal residue" evidence="1">
    <location>
        <position position="1"/>
    </location>
</feature>
<proteinExistence type="predicted"/>
<accession>A0A401TLP8</accession>